<evidence type="ECO:0000313" key="3">
    <source>
        <dbReference type="Proteomes" id="UP000268007"/>
    </source>
</evidence>
<protein>
    <submittedName>
        <fullName evidence="2">Uncharacterized protein DUF3857</fullName>
    </submittedName>
</protein>
<dbReference type="EMBL" id="RBKU01000001">
    <property type="protein sequence ID" value="RKR84252.1"/>
    <property type="molecule type" value="Genomic_DNA"/>
</dbReference>
<dbReference type="InterPro" id="IPR024618">
    <property type="entry name" value="DUF3857"/>
</dbReference>
<comment type="caution">
    <text evidence="2">The sequence shown here is derived from an EMBL/GenBank/DDBJ whole genome shotgun (WGS) entry which is preliminary data.</text>
</comment>
<keyword evidence="3" id="KW-1185">Reference proteome</keyword>
<dbReference type="Gene3D" id="2.60.120.1130">
    <property type="match status" value="1"/>
</dbReference>
<feature type="domain" description="DUF3857" evidence="1">
    <location>
        <begin position="53"/>
        <end position="213"/>
    </location>
</feature>
<sequence>MRYFYTILFFLPMLCYGQQSNYDVNLIPKELLAHASAVIRNDETIVDVRDVRSVVTHYKKAITVLNKNGDEKARLVVEHDKIDQIKYIKGTVYDDAGRLIGKIAERDFEDQNAADGFSLFNGDMIKHYKPAIATYPYTIEYDCERNSKQSLFLNDWHTGQSIGTSVMHSSYKLTCKPDFNIRYKEFNYPGKVVTTEAQGFQTYTWAIDNLKALRYEPFSPDEDKLITSVKMAPEKFFYDGVSGSFTNWNEYGKWIYDKLLKDRRQLPPETIQHIKDLTANVTDSKQKAKLIYEYMQQKTRYISVQIGIGGYQPFSATDVDQSSYGDCKALVNYTQSLLSVAGIESYYILVKSGNFKASALPDFASMNQFDHVILCLPFKNDTTWLECTEKHIPFGYLGDFTDDRNVVACTPEGGKLLHTPVYKTNDNKKTRKATFILSPSGELSGEMTTKFEGTLYDERDELVNESYSDQVKALKEIYPIENLDIKGLELKQDKAIKPVTTETIKLSARDYMAQNGTRFFITPNTASRNIKPVKDILNRANPVYVNRGYRDEDEIIYTLPAGFKVSTINMAVNIDKPFGRYTVSTKVEGNKLIYKRLLQLNDGTYSKDVYPDMVDFYQSIYDTDNATLTMEKM</sequence>
<accession>A0A495J6L1</accession>
<dbReference type="SUPFAM" id="SSF54001">
    <property type="entry name" value="Cysteine proteinases"/>
    <property type="match status" value="1"/>
</dbReference>
<dbReference type="Gene3D" id="3.10.620.30">
    <property type="match status" value="1"/>
</dbReference>
<name>A0A495J6L1_9SPHI</name>
<dbReference type="RefSeq" id="WP_121199756.1">
    <property type="nucleotide sequence ID" value="NZ_RBKU01000001.1"/>
</dbReference>
<dbReference type="AlphaFoldDB" id="A0A495J6L1"/>
<reference evidence="2 3" key="1">
    <citation type="submission" date="2018-10" db="EMBL/GenBank/DDBJ databases">
        <title>Genomic Encyclopedia of Archaeal and Bacterial Type Strains, Phase II (KMG-II): from individual species to whole genera.</title>
        <authorList>
            <person name="Goeker M."/>
        </authorList>
    </citation>
    <scope>NUCLEOTIDE SEQUENCE [LARGE SCALE GENOMIC DNA]</scope>
    <source>
        <strain evidence="2 3">DSM 18602</strain>
    </source>
</reference>
<proteinExistence type="predicted"/>
<evidence type="ECO:0000313" key="2">
    <source>
        <dbReference type="EMBL" id="RKR84252.1"/>
    </source>
</evidence>
<dbReference type="InterPro" id="IPR038765">
    <property type="entry name" value="Papain-like_cys_pep_sf"/>
</dbReference>
<organism evidence="2 3">
    <name type="scientific">Mucilaginibacter gracilis</name>
    <dbReference type="NCBI Taxonomy" id="423350"/>
    <lineage>
        <taxon>Bacteria</taxon>
        <taxon>Pseudomonadati</taxon>
        <taxon>Bacteroidota</taxon>
        <taxon>Sphingobacteriia</taxon>
        <taxon>Sphingobacteriales</taxon>
        <taxon>Sphingobacteriaceae</taxon>
        <taxon>Mucilaginibacter</taxon>
    </lineage>
</organism>
<dbReference type="OrthoDB" id="8595007at2"/>
<dbReference type="Proteomes" id="UP000268007">
    <property type="component" value="Unassembled WGS sequence"/>
</dbReference>
<evidence type="ECO:0000259" key="1">
    <source>
        <dbReference type="Pfam" id="PF12969"/>
    </source>
</evidence>
<gene>
    <name evidence="2" type="ORF">BDD43_4482</name>
</gene>
<dbReference type="Gene3D" id="2.60.40.3140">
    <property type="match status" value="1"/>
</dbReference>
<dbReference type="Pfam" id="PF12969">
    <property type="entry name" value="DUF3857"/>
    <property type="match status" value="1"/>
</dbReference>